<dbReference type="Gene3D" id="1.10.10.60">
    <property type="entry name" value="Homeodomain-like"/>
    <property type="match status" value="1"/>
</dbReference>
<dbReference type="AlphaFoldDB" id="A0A378RK37"/>
<feature type="transmembrane region" description="Helical" evidence="1">
    <location>
        <begin position="6"/>
        <end position="31"/>
    </location>
</feature>
<feature type="transmembrane region" description="Helical" evidence="1">
    <location>
        <begin position="222"/>
        <end position="240"/>
    </location>
</feature>
<keyword evidence="1" id="KW-1133">Transmembrane helix</keyword>
<evidence type="ECO:0000313" key="2">
    <source>
        <dbReference type="EMBL" id="STZ26527.1"/>
    </source>
</evidence>
<protein>
    <recommendedName>
        <fullName evidence="4">HTH araC/xylS-type domain-containing protein</fullName>
    </recommendedName>
</protein>
<evidence type="ECO:0008006" key="4">
    <source>
        <dbReference type="Google" id="ProtNLM"/>
    </source>
</evidence>
<name>A0A378RK37_MYROD</name>
<gene>
    <name evidence="2" type="ORF">NCTC11179_00042</name>
</gene>
<sequence>MDYKYLFLGVSFSSSIFSALFCFALLALKLVENTTGPLVKKATIVLLLFYIICIFFYSTTFFDVFHFFELRCLKGVNFLTALLMPTLFYHLIFILTRLKKEENFKYVHYAISLSLSFVFYFYHVAGFESRVEDLYLKKRIFSFLLLNEDSIMATIFNLIYLLLSLYRLLRYRKNIAHYSSDEERDSLFWLYPIFVIGFLLFPGSIGLYLFPQIQSNLIIGQLIPNFLFMFFNISLCYNLFCENFVQITEDILEEEKKVNHDECKKAKELAIDKQKFETYIQETKPFLNPQLKITDLLSDLMTNRSYLSQFINATYKKNFSQYINQCRYNEYLRLKAMPNPEPHTEADLILISGFRSYESFKRTEDAVCRTKHK</sequence>
<evidence type="ECO:0000313" key="3">
    <source>
        <dbReference type="Proteomes" id="UP000255024"/>
    </source>
</evidence>
<dbReference type="RefSeq" id="WP_115089660.1">
    <property type="nucleotide sequence ID" value="NZ_CP068107.1"/>
</dbReference>
<proteinExistence type="predicted"/>
<dbReference type="EMBL" id="UGQL01000001">
    <property type="protein sequence ID" value="STZ26527.1"/>
    <property type="molecule type" value="Genomic_DNA"/>
</dbReference>
<keyword evidence="1" id="KW-0812">Transmembrane</keyword>
<organism evidence="2 3">
    <name type="scientific">Myroides odoratus</name>
    <name type="common">Flavobacterium odoratum</name>
    <dbReference type="NCBI Taxonomy" id="256"/>
    <lineage>
        <taxon>Bacteria</taxon>
        <taxon>Pseudomonadati</taxon>
        <taxon>Bacteroidota</taxon>
        <taxon>Flavobacteriia</taxon>
        <taxon>Flavobacteriales</taxon>
        <taxon>Flavobacteriaceae</taxon>
        <taxon>Myroides</taxon>
    </lineage>
</organism>
<feature type="transmembrane region" description="Helical" evidence="1">
    <location>
        <begin position="43"/>
        <end position="64"/>
    </location>
</feature>
<keyword evidence="1" id="KW-0472">Membrane</keyword>
<reference evidence="2 3" key="1">
    <citation type="submission" date="2018-06" db="EMBL/GenBank/DDBJ databases">
        <authorList>
            <consortium name="Pathogen Informatics"/>
            <person name="Doyle S."/>
        </authorList>
    </citation>
    <scope>NUCLEOTIDE SEQUENCE [LARGE SCALE GENOMIC DNA]</scope>
    <source>
        <strain evidence="2 3">NCTC11179</strain>
    </source>
</reference>
<feature type="transmembrane region" description="Helical" evidence="1">
    <location>
        <begin position="151"/>
        <end position="169"/>
    </location>
</feature>
<dbReference type="Proteomes" id="UP000255024">
    <property type="component" value="Unassembled WGS sequence"/>
</dbReference>
<keyword evidence="3" id="KW-1185">Reference proteome</keyword>
<feature type="transmembrane region" description="Helical" evidence="1">
    <location>
        <begin position="106"/>
        <end position="125"/>
    </location>
</feature>
<feature type="transmembrane region" description="Helical" evidence="1">
    <location>
        <begin position="76"/>
        <end position="94"/>
    </location>
</feature>
<accession>A0A378RK37</accession>
<evidence type="ECO:0000256" key="1">
    <source>
        <dbReference type="SAM" id="Phobius"/>
    </source>
</evidence>
<feature type="transmembrane region" description="Helical" evidence="1">
    <location>
        <begin position="189"/>
        <end position="210"/>
    </location>
</feature>